<comment type="similarity">
    <text evidence="2 7">Belongs to the precorrin methyltransferase family.</text>
</comment>
<sequence>MSVDRTLSGVGVGPGDPDHVTVKALRTLEAADVILVPSTEARAGGIGRAEEIVCAHLPAKAGAVRRIPFSMAERRGIGQRRADAWEASATAAVEAFEAGAKRVAFATVGDASVFSTFSYLCDLVSRRVEVKVEVIPGITAMQAIAAASRTPLVEGQEILSLVPWTVGPETLARVCEVSDTVVIYKGGREMTELRAVLDAQGRLGEAILGTDLGLPSEHLVLLSEVTDRAPYFSTVLAAPKRSTTGGRI</sequence>
<reference evidence="9 10" key="1">
    <citation type="submission" date="2018-12" db="EMBL/GenBank/DDBJ databases">
        <authorList>
            <consortium name="Pathogen Informatics"/>
        </authorList>
    </citation>
    <scope>NUCLEOTIDE SEQUENCE [LARGE SCALE GENOMIC DNA]</scope>
    <source>
        <strain evidence="9 10">NCTC12967</strain>
    </source>
</reference>
<dbReference type="EC" id="2.1.1.151" evidence="9"/>
<dbReference type="PANTHER" id="PTHR43467">
    <property type="entry name" value="COBALT-PRECORRIN-2 C(20)-METHYLTRANSFERASE"/>
    <property type="match status" value="1"/>
</dbReference>
<dbReference type="InterPro" id="IPR035996">
    <property type="entry name" value="4pyrrol_Methylase_sf"/>
</dbReference>
<evidence type="ECO:0000259" key="8">
    <source>
        <dbReference type="Pfam" id="PF00590"/>
    </source>
</evidence>
<keyword evidence="10" id="KW-1185">Reference proteome</keyword>
<name>A0A448MVG6_9ACTN</name>
<dbReference type="PIRSF" id="PIRSF036427">
    <property type="entry name" value="Precrrn-2_mtase"/>
    <property type="match status" value="1"/>
</dbReference>
<dbReference type="InterPro" id="IPR014776">
    <property type="entry name" value="4pyrrole_Mease_sub2"/>
</dbReference>
<evidence type="ECO:0000256" key="5">
    <source>
        <dbReference type="ARBA" id="ARBA00022679"/>
    </source>
</evidence>
<dbReference type="Gene3D" id="3.40.1010.10">
    <property type="entry name" value="Cobalt-precorrin-4 Transmethylase, Domain 1"/>
    <property type="match status" value="1"/>
</dbReference>
<dbReference type="NCBIfam" id="TIGR01467">
    <property type="entry name" value="cobI_cbiL"/>
    <property type="match status" value="1"/>
</dbReference>
<dbReference type="GO" id="GO:0009236">
    <property type="term" value="P:cobalamin biosynthetic process"/>
    <property type="evidence" value="ECO:0007669"/>
    <property type="project" value="UniProtKB-UniRule"/>
</dbReference>
<evidence type="ECO:0000313" key="9">
    <source>
        <dbReference type="EMBL" id="VEH69126.1"/>
    </source>
</evidence>
<dbReference type="InterPro" id="IPR000878">
    <property type="entry name" value="4pyrrol_Mease"/>
</dbReference>
<accession>A0A448MVG6</accession>
<protein>
    <submittedName>
        <fullName evidence="9">Cobalt-precorrin-2 C(20)-methyltransferase</fullName>
        <ecNumber evidence="9">2.1.1.151</ecNumber>
    </submittedName>
</protein>
<evidence type="ECO:0000256" key="1">
    <source>
        <dbReference type="ARBA" id="ARBA00004953"/>
    </source>
</evidence>
<keyword evidence="6" id="KW-0949">S-adenosyl-L-methionine</keyword>
<dbReference type="RefSeq" id="WP_061787225.1">
    <property type="nucleotide sequence ID" value="NZ_LR134406.1"/>
</dbReference>
<dbReference type="GO" id="GO:0032259">
    <property type="term" value="P:methylation"/>
    <property type="evidence" value="ECO:0007669"/>
    <property type="project" value="UniProtKB-KW"/>
</dbReference>
<dbReference type="GeneID" id="64405885"/>
<evidence type="ECO:0000313" key="10">
    <source>
        <dbReference type="Proteomes" id="UP000273044"/>
    </source>
</evidence>
<dbReference type="CDD" id="cd11645">
    <property type="entry name" value="Precorrin_2_C20_MT"/>
    <property type="match status" value="1"/>
</dbReference>
<dbReference type="Gene3D" id="3.30.950.10">
    <property type="entry name" value="Methyltransferase, Cobalt-precorrin-4 Transmethylase, Domain 2"/>
    <property type="match status" value="1"/>
</dbReference>
<dbReference type="EMBL" id="LR134406">
    <property type="protein sequence ID" value="VEH69126.1"/>
    <property type="molecule type" value="Genomic_DNA"/>
</dbReference>
<dbReference type="UniPathway" id="UPA00148"/>
<evidence type="ECO:0000256" key="2">
    <source>
        <dbReference type="ARBA" id="ARBA00005879"/>
    </source>
</evidence>
<evidence type="ECO:0000256" key="3">
    <source>
        <dbReference type="ARBA" id="ARBA00022573"/>
    </source>
</evidence>
<dbReference type="Proteomes" id="UP000273044">
    <property type="component" value="Chromosome"/>
</dbReference>
<dbReference type="PANTHER" id="PTHR43467:SF2">
    <property type="entry name" value="COBALT-PRECORRIN-2 C(20)-METHYLTRANSFERASE"/>
    <property type="match status" value="1"/>
</dbReference>
<dbReference type="GO" id="GO:0030788">
    <property type="term" value="F:precorrin-2 C20-methyltransferase activity"/>
    <property type="evidence" value="ECO:0007669"/>
    <property type="project" value="InterPro"/>
</dbReference>
<dbReference type="InterPro" id="IPR014777">
    <property type="entry name" value="4pyrrole_Mease_sub1"/>
</dbReference>
<dbReference type="InterPro" id="IPR012382">
    <property type="entry name" value="CobI/CbiL"/>
</dbReference>
<evidence type="ECO:0000256" key="4">
    <source>
        <dbReference type="ARBA" id="ARBA00022603"/>
    </source>
</evidence>
<feature type="domain" description="Tetrapyrrole methylase" evidence="8">
    <location>
        <begin position="6"/>
        <end position="220"/>
    </location>
</feature>
<evidence type="ECO:0000256" key="7">
    <source>
        <dbReference type="PIRNR" id="PIRNR036427"/>
    </source>
</evidence>
<keyword evidence="5 9" id="KW-0808">Transferase</keyword>
<dbReference type="InterPro" id="IPR006364">
    <property type="entry name" value="CobI/CbiL/CobIJ_dom"/>
</dbReference>
<comment type="pathway">
    <text evidence="1">Cofactor biosynthesis; adenosylcobalamin biosynthesis.</text>
</comment>
<dbReference type="Pfam" id="PF00590">
    <property type="entry name" value="TP_methylase"/>
    <property type="match status" value="1"/>
</dbReference>
<gene>
    <name evidence="9" type="primary">cbiL</name>
    <name evidence="9" type="ORF">NCTC12967_00390</name>
</gene>
<dbReference type="GO" id="GO:0043781">
    <property type="term" value="F:cobalt-factor II C20-methyltransferase activity"/>
    <property type="evidence" value="ECO:0007669"/>
    <property type="project" value="UniProtKB-EC"/>
</dbReference>
<proteinExistence type="inferred from homology"/>
<keyword evidence="4 9" id="KW-0489">Methyltransferase</keyword>
<evidence type="ECO:0000256" key="6">
    <source>
        <dbReference type="ARBA" id="ARBA00022691"/>
    </source>
</evidence>
<keyword evidence="3" id="KW-0169">Cobalamin biosynthesis</keyword>
<organism evidence="9 10">
    <name type="scientific">Arachnia propionica</name>
    <dbReference type="NCBI Taxonomy" id="1750"/>
    <lineage>
        <taxon>Bacteria</taxon>
        <taxon>Bacillati</taxon>
        <taxon>Actinomycetota</taxon>
        <taxon>Actinomycetes</taxon>
        <taxon>Propionibacteriales</taxon>
        <taxon>Propionibacteriaceae</taxon>
        <taxon>Arachnia</taxon>
    </lineage>
</organism>
<dbReference type="AlphaFoldDB" id="A0A448MVG6"/>
<dbReference type="SUPFAM" id="SSF53790">
    <property type="entry name" value="Tetrapyrrole methylase"/>
    <property type="match status" value="1"/>
</dbReference>